<dbReference type="GO" id="GO:0000120">
    <property type="term" value="C:RNA polymerase I transcription regulator complex"/>
    <property type="evidence" value="ECO:0007669"/>
    <property type="project" value="InterPro"/>
</dbReference>
<comment type="caution">
    <text evidence="1">The sequence shown here is derived from an EMBL/GenBank/DDBJ whole genome shotgun (WGS) entry which is preliminary data.</text>
</comment>
<proteinExistence type="predicted"/>
<gene>
    <name evidence="1" type="ORF">HJG63_018842</name>
</gene>
<dbReference type="Pfam" id="PF14929">
    <property type="entry name" value="TAF1_subA"/>
    <property type="match status" value="1"/>
</dbReference>
<organism evidence="1 2">
    <name type="scientific">Rousettus aegyptiacus</name>
    <name type="common">Egyptian fruit bat</name>
    <name type="synonym">Pteropus aegyptiacus</name>
    <dbReference type="NCBI Taxonomy" id="9407"/>
    <lineage>
        <taxon>Eukaryota</taxon>
        <taxon>Metazoa</taxon>
        <taxon>Chordata</taxon>
        <taxon>Craniata</taxon>
        <taxon>Vertebrata</taxon>
        <taxon>Euteleostomi</taxon>
        <taxon>Mammalia</taxon>
        <taxon>Eutheria</taxon>
        <taxon>Laurasiatheria</taxon>
        <taxon>Chiroptera</taxon>
        <taxon>Yinpterochiroptera</taxon>
        <taxon>Pteropodoidea</taxon>
        <taxon>Pteropodidae</taxon>
        <taxon>Rousettinae</taxon>
        <taxon>Rousettus</taxon>
    </lineage>
</organism>
<name>A0A7J8B9Y6_ROUAE</name>
<reference evidence="1 2" key="1">
    <citation type="journal article" date="2020" name="Nature">
        <title>Six reference-quality genomes reveal evolution of bat adaptations.</title>
        <authorList>
            <person name="Jebb D."/>
            <person name="Huang Z."/>
            <person name="Pippel M."/>
            <person name="Hughes G.M."/>
            <person name="Lavrichenko K."/>
            <person name="Devanna P."/>
            <person name="Winkler S."/>
            <person name="Jermiin L.S."/>
            <person name="Skirmuntt E.C."/>
            <person name="Katzourakis A."/>
            <person name="Burkitt-Gray L."/>
            <person name="Ray D.A."/>
            <person name="Sullivan K.A.M."/>
            <person name="Roscito J.G."/>
            <person name="Kirilenko B.M."/>
            <person name="Davalos L.M."/>
            <person name="Corthals A.P."/>
            <person name="Power M.L."/>
            <person name="Jones G."/>
            <person name="Ransome R.D."/>
            <person name="Dechmann D.K.N."/>
            <person name="Locatelli A.G."/>
            <person name="Puechmaille S.J."/>
            <person name="Fedrigo O."/>
            <person name="Jarvis E.D."/>
            <person name="Hiller M."/>
            <person name="Vernes S.C."/>
            <person name="Myers E.W."/>
            <person name="Teeling E.C."/>
        </authorList>
    </citation>
    <scope>NUCLEOTIDE SEQUENCE [LARGE SCALE GENOMIC DNA]</scope>
    <source>
        <strain evidence="1">MRouAeg1</strain>
        <tissue evidence="1">Muscle</tissue>
    </source>
</reference>
<evidence type="ECO:0000313" key="2">
    <source>
        <dbReference type="Proteomes" id="UP000593571"/>
    </source>
</evidence>
<sequence length="135" mass="15580">MSCLCPAWPPAEAGPGTSLLSSVVFPGPDRGDRPIAHLPFRHVCFFRSHPAWAREEWASRKSWWPSFHFSYFWAKSDWKEDNALAYQKAVVAGMLLGKGCRYFRYISKQDHQVLRKKIKRMKKLVKKCSIVNPGL</sequence>
<keyword evidence="2" id="KW-1185">Reference proteome</keyword>
<dbReference type="AlphaFoldDB" id="A0A7J8B9Y6"/>
<dbReference type="GO" id="GO:0006360">
    <property type="term" value="P:transcription by RNA polymerase I"/>
    <property type="evidence" value="ECO:0007669"/>
    <property type="project" value="InterPro"/>
</dbReference>
<accession>A0A7J8B9Y6</accession>
<dbReference type="InterPro" id="IPR052669">
    <property type="entry name" value="SL1/TIF-IB_Component"/>
</dbReference>
<dbReference type="InterPro" id="IPR039495">
    <property type="entry name" value="TAF1A"/>
</dbReference>
<dbReference type="PANTHER" id="PTHR32122">
    <property type="entry name" value="TATA BOX-BINDING PROTEIN ASSOCIATED FACTOR RNA POLYMERASE I SUBUNIT A"/>
    <property type="match status" value="1"/>
</dbReference>
<evidence type="ECO:0000313" key="1">
    <source>
        <dbReference type="EMBL" id="KAF6395627.1"/>
    </source>
</evidence>
<dbReference type="Proteomes" id="UP000593571">
    <property type="component" value="Unassembled WGS sequence"/>
</dbReference>
<protein>
    <submittedName>
        <fullName evidence="1">TATA-box binding protein associated factor, RNA polymerase I subunit A</fullName>
    </submittedName>
</protein>
<dbReference type="EMBL" id="JACASE010000018">
    <property type="protein sequence ID" value="KAF6395627.1"/>
    <property type="molecule type" value="Genomic_DNA"/>
</dbReference>
<dbReference type="PANTHER" id="PTHR32122:SF1">
    <property type="entry name" value="TATA BOX-BINDING PROTEIN-ASSOCIATED FACTOR RNA POLYMERASE I SUBUNIT A"/>
    <property type="match status" value="1"/>
</dbReference>